<organism evidence="4 5">
    <name type="scientific">Durusdinium trenchii</name>
    <dbReference type="NCBI Taxonomy" id="1381693"/>
    <lineage>
        <taxon>Eukaryota</taxon>
        <taxon>Sar</taxon>
        <taxon>Alveolata</taxon>
        <taxon>Dinophyceae</taxon>
        <taxon>Suessiales</taxon>
        <taxon>Symbiodiniaceae</taxon>
        <taxon>Durusdinium</taxon>
    </lineage>
</organism>
<dbReference type="InterPro" id="IPR002654">
    <property type="entry name" value="Glyco_trans_25"/>
</dbReference>
<sequence length="575" mass="62368">MPKRTATKRRRTPSVPRLRLPPRPRAVTYSGFSKEPLALKLFLSLIALGVAGGLTYAIYRLVQKYNRTESSDSSGSGGGSGGGGGGSGDGDGSGGGDTKVNLGLAIGISLCVLILVIAVAFAIITNTFGARTVLDTARYNTRRILTGDTPQNEVFSFKGGKGKALKFRVKTTASTGGPEGTVSTGPAFIDLKDFKVLEIHHAQNEETGVDDMYVKVPKVGGAEWHPVNDTLIKVNNVDTEVNVSDLLSISNPVVRQELRDKGFESNRANRREYQEGVREARADEVRIRAAAKEEGERQRAEAKARTQAERGDAWKWALDDMPVRIITLTEKEFSVAKKHCDAAGFKGATRFEGVLGKSVRGDLLEDRNRLSLRALHEIEHAKKREAHSSMPGWGGVGCYLSHVALWQEALRSPAGIFVFEADAVPPKATFEKVKGLLVRARAEKREVDQLVFGHFGALKHEASGVPGLREAKGRLYGLTAYYVSPQGAHRLLKFAFPMEVQVDSYTEYAMHEAGARIFLTERSLVPQVNVSGTRVQVKGVSESDKRVVAQALTASGMDTSEIVLITLGALILAMI</sequence>
<name>A0ABP0L9S7_9DINO</name>
<feature type="domain" description="Glycosyl transferase family 25" evidence="3">
    <location>
        <begin position="393"/>
        <end position="505"/>
    </location>
</feature>
<keyword evidence="5" id="KW-1185">Reference proteome</keyword>
<proteinExistence type="predicted"/>
<protein>
    <recommendedName>
        <fullName evidence="3">Glycosyl transferase family 25 domain-containing protein</fullName>
    </recommendedName>
</protein>
<feature type="transmembrane region" description="Helical" evidence="2">
    <location>
        <begin position="37"/>
        <end position="59"/>
    </location>
</feature>
<feature type="region of interest" description="Disordered" evidence="1">
    <location>
        <begin position="1"/>
        <end position="22"/>
    </location>
</feature>
<feature type="compositionally biased region" description="Basic residues" evidence="1">
    <location>
        <begin position="1"/>
        <end position="12"/>
    </location>
</feature>
<comment type="caution">
    <text evidence="4">The sequence shown here is derived from an EMBL/GenBank/DDBJ whole genome shotgun (WGS) entry which is preliminary data.</text>
</comment>
<gene>
    <name evidence="4" type="ORF">SCF082_LOCUS21109</name>
</gene>
<evidence type="ECO:0000256" key="1">
    <source>
        <dbReference type="SAM" id="MobiDB-lite"/>
    </source>
</evidence>
<reference evidence="4 5" key="1">
    <citation type="submission" date="2024-02" db="EMBL/GenBank/DDBJ databases">
        <authorList>
            <person name="Chen Y."/>
            <person name="Shah S."/>
            <person name="Dougan E. K."/>
            <person name="Thang M."/>
            <person name="Chan C."/>
        </authorList>
    </citation>
    <scope>NUCLEOTIDE SEQUENCE [LARGE SCALE GENOMIC DNA]</scope>
</reference>
<evidence type="ECO:0000313" key="4">
    <source>
        <dbReference type="EMBL" id="CAK9035002.1"/>
    </source>
</evidence>
<feature type="transmembrane region" description="Helical" evidence="2">
    <location>
        <begin position="102"/>
        <end position="124"/>
    </location>
</feature>
<keyword evidence="2" id="KW-1133">Transmembrane helix</keyword>
<dbReference type="Proteomes" id="UP001642464">
    <property type="component" value="Unassembled WGS sequence"/>
</dbReference>
<feature type="region of interest" description="Disordered" evidence="1">
    <location>
        <begin position="68"/>
        <end position="92"/>
    </location>
</feature>
<keyword evidence="2" id="KW-0812">Transmembrane</keyword>
<evidence type="ECO:0000256" key="2">
    <source>
        <dbReference type="SAM" id="Phobius"/>
    </source>
</evidence>
<evidence type="ECO:0000313" key="5">
    <source>
        <dbReference type="Proteomes" id="UP001642464"/>
    </source>
</evidence>
<evidence type="ECO:0000259" key="3">
    <source>
        <dbReference type="Pfam" id="PF01755"/>
    </source>
</evidence>
<dbReference type="EMBL" id="CAXAMM010014914">
    <property type="protein sequence ID" value="CAK9035002.1"/>
    <property type="molecule type" value="Genomic_DNA"/>
</dbReference>
<accession>A0ABP0L9S7</accession>
<feature type="compositionally biased region" description="Gly residues" evidence="1">
    <location>
        <begin position="75"/>
        <end position="92"/>
    </location>
</feature>
<keyword evidence="2" id="KW-0472">Membrane</keyword>
<dbReference type="Pfam" id="PF01755">
    <property type="entry name" value="Glyco_transf_25"/>
    <property type="match status" value="1"/>
</dbReference>